<feature type="compositionally biased region" description="Low complexity" evidence="11">
    <location>
        <begin position="2721"/>
        <end position="2738"/>
    </location>
</feature>
<reference evidence="13" key="1">
    <citation type="submission" date="2023-08" db="EMBL/GenBank/DDBJ databases">
        <authorList>
            <person name="Audoor S."/>
            <person name="Bilcke G."/>
        </authorList>
    </citation>
    <scope>NUCLEOTIDE SEQUENCE</scope>
</reference>
<evidence type="ECO:0000256" key="1">
    <source>
        <dbReference type="ARBA" id="ARBA00000900"/>
    </source>
</evidence>
<dbReference type="InterPro" id="IPR003126">
    <property type="entry name" value="Znf_UBR"/>
</dbReference>
<dbReference type="GO" id="GO:0061630">
    <property type="term" value="F:ubiquitin protein ligase activity"/>
    <property type="evidence" value="ECO:0007669"/>
    <property type="project" value="UniProtKB-UniRule"/>
</dbReference>
<dbReference type="Proteomes" id="UP001295423">
    <property type="component" value="Unassembled WGS sequence"/>
</dbReference>
<feature type="compositionally biased region" description="Low complexity" evidence="11">
    <location>
        <begin position="1604"/>
        <end position="1613"/>
    </location>
</feature>
<feature type="compositionally biased region" description="Low complexity" evidence="11">
    <location>
        <begin position="44"/>
        <end position="53"/>
    </location>
</feature>
<evidence type="ECO:0000256" key="3">
    <source>
        <dbReference type="ARBA" id="ARBA00022679"/>
    </source>
</evidence>
<dbReference type="SMART" id="SM00396">
    <property type="entry name" value="ZnF_UBR1"/>
    <property type="match status" value="1"/>
</dbReference>
<evidence type="ECO:0000256" key="4">
    <source>
        <dbReference type="ARBA" id="ARBA00022723"/>
    </source>
</evidence>
<proteinExistence type="inferred from homology"/>
<keyword evidence="7 10" id="KW-0862">Zinc</keyword>
<dbReference type="GO" id="GO:0005737">
    <property type="term" value="C:cytoplasm"/>
    <property type="evidence" value="ECO:0007669"/>
    <property type="project" value="TreeGrafter"/>
</dbReference>
<keyword evidence="5 10" id="KW-0863">Zinc-finger</keyword>
<dbReference type="EMBL" id="CAKOGP040001112">
    <property type="protein sequence ID" value="CAJ1942970.1"/>
    <property type="molecule type" value="Genomic_DNA"/>
</dbReference>
<feature type="region of interest" description="Disordered" evidence="11">
    <location>
        <begin position="2712"/>
        <end position="2764"/>
    </location>
</feature>
<feature type="region of interest" description="Disordered" evidence="11">
    <location>
        <begin position="1859"/>
        <end position="1885"/>
    </location>
</feature>
<dbReference type="EC" id="2.3.2.27" evidence="10"/>
<dbReference type="InterPro" id="IPR055194">
    <property type="entry name" value="UBR1-like_WH"/>
</dbReference>
<dbReference type="Gene3D" id="2.10.110.30">
    <property type="match status" value="1"/>
</dbReference>
<dbReference type="Pfam" id="PF22960">
    <property type="entry name" value="WHD_UBR1"/>
    <property type="match status" value="1"/>
</dbReference>
<organism evidence="13 14">
    <name type="scientific">Cylindrotheca closterium</name>
    <dbReference type="NCBI Taxonomy" id="2856"/>
    <lineage>
        <taxon>Eukaryota</taxon>
        <taxon>Sar</taxon>
        <taxon>Stramenopiles</taxon>
        <taxon>Ochrophyta</taxon>
        <taxon>Bacillariophyta</taxon>
        <taxon>Bacillariophyceae</taxon>
        <taxon>Bacillariophycidae</taxon>
        <taxon>Bacillariales</taxon>
        <taxon>Bacillariaceae</taxon>
        <taxon>Cylindrotheca</taxon>
    </lineage>
</organism>
<accession>A0AAD2FIY3</accession>
<dbReference type="CDD" id="cd19673">
    <property type="entry name" value="UBR-box_UBR3"/>
    <property type="match status" value="1"/>
</dbReference>
<evidence type="ECO:0000256" key="5">
    <source>
        <dbReference type="ARBA" id="ARBA00022771"/>
    </source>
</evidence>
<dbReference type="Pfam" id="PF18995">
    <property type="entry name" value="PRT6_C"/>
    <property type="match status" value="1"/>
</dbReference>
<evidence type="ECO:0000259" key="12">
    <source>
        <dbReference type="PROSITE" id="PS51157"/>
    </source>
</evidence>
<comment type="caution">
    <text evidence="13">The sequence shown here is derived from an EMBL/GenBank/DDBJ whole genome shotgun (WGS) entry which is preliminary data.</text>
</comment>
<dbReference type="InterPro" id="IPR044046">
    <property type="entry name" value="E3_ligase_UBR-like_C"/>
</dbReference>
<dbReference type="InterPro" id="IPR039164">
    <property type="entry name" value="UBR1-like"/>
</dbReference>
<protein>
    <recommendedName>
        <fullName evidence="10">E3 ubiquitin-protein ligase</fullName>
        <ecNumber evidence="10">2.3.2.27</ecNumber>
    </recommendedName>
</protein>
<keyword evidence="3 10" id="KW-0808">Transferase</keyword>
<evidence type="ECO:0000256" key="11">
    <source>
        <dbReference type="SAM" id="MobiDB-lite"/>
    </source>
</evidence>
<feature type="region of interest" description="Disordered" evidence="11">
    <location>
        <begin position="26"/>
        <end position="68"/>
    </location>
</feature>
<feature type="region of interest" description="Disordered" evidence="11">
    <location>
        <begin position="1593"/>
        <end position="1652"/>
    </location>
</feature>
<dbReference type="PROSITE" id="PS51157">
    <property type="entry name" value="ZF_UBR"/>
    <property type="match status" value="1"/>
</dbReference>
<dbReference type="PANTHER" id="PTHR21497:SF24">
    <property type="entry name" value="E3 UBIQUITIN-PROTEIN LIGASE UBR1"/>
    <property type="match status" value="1"/>
</dbReference>
<keyword evidence="6 10" id="KW-0833">Ubl conjugation pathway</keyword>
<keyword evidence="14" id="KW-1185">Reference proteome</keyword>
<evidence type="ECO:0000256" key="7">
    <source>
        <dbReference type="ARBA" id="ARBA00022833"/>
    </source>
</evidence>
<keyword evidence="4 10" id="KW-0479">Metal-binding</keyword>
<evidence type="ECO:0000256" key="6">
    <source>
        <dbReference type="ARBA" id="ARBA00022786"/>
    </source>
</evidence>
<evidence type="ECO:0000256" key="2">
    <source>
        <dbReference type="ARBA" id="ARBA00004906"/>
    </source>
</evidence>
<dbReference type="GO" id="GO:0000151">
    <property type="term" value="C:ubiquitin ligase complex"/>
    <property type="evidence" value="ECO:0007669"/>
    <property type="project" value="TreeGrafter"/>
</dbReference>
<feature type="region of interest" description="Disordered" evidence="11">
    <location>
        <begin position="2796"/>
        <end position="2826"/>
    </location>
</feature>
<dbReference type="GO" id="GO:0008270">
    <property type="term" value="F:zinc ion binding"/>
    <property type="evidence" value="ECO:0007669"/>
    <property type="project" value="UniProtKB-UniRule"/>
</dbReference>
<sequence length="3049" mass="331425">MDLPSGPPVGSVPSYPMPAYLNFFPGGVLNTSDDTESHTYQLESYSQSQSNSRPSPPSTPRSRRGQSPDVLVHKAKISDDRLHQFALLSSNGNPETPHHLPSLSVLANAAFGRLSGVPPDAAKAWADAMVLQYLDADAIPMPRSEEEVHNMKPSSMKVTGESLVVALKRLEMEGAMIAEASDASSALRPRPCGYVFKRGDIAWNCRTCQTDSTCVICDSCFRASDHEGHEVYFHRTTPGGCCDCGDPEAWKVEGCCPTHRPRTNTIIESNTDDPEEAVRMANQGLKDGKEVLKDPTTALPPKFAAALGVVIGAAVNCLVQAVDGAGIAADPVQWKLRWADEATKIWNSVLSNDDYHRTGSSVTPEAFLRSSLPQQLPQNFRLHLRLHNDDVHTFDEVIDALHEPRSRRNTAPGEENANPSLVTLREAANEMTHHVDSDGQVNVKAFNSLTTAMQGFRRLKSRGLHCAVTSTPQVDMELRAKTLASWLTEISSAHPAAAVLVVHALVQVTPAQEIGGISVWSEPRTIPSWVGADEKDAVEACRKRFNAFPPHLQSSFLSSDEAEKLHTMAKKINPAALSEITDLQFYSQVPYYLPSEQYRKSPHALWGTLPSRYVDSTPLTEKHPLLHRLSNPEHPNTAFLPSNELTETVFVVDTDLRKQHEADLITSSVFPHRLPGLHLISGVGTTRVQALNSQSPLPNPMEFRHLLATSSFRAPMSPIILLLLLDPYPTKQLRGSIHALFLSLLTDARFKCRFAAALGIAYRPLSTLFCAGVGTEADTPLGFTVQIFTAGSLVRALGSAPAIEKLVLSDNAESKNDDASIGVFTMPIGLTVVRCIHTNLLGATKEVHMILKNTGSANDDVSDHEANQNANDSLLPALTYVAGEHPLMTSLPAAPDDGFLDSRSTRHKRLPHLLRDLEYVIETPGTAMRLLLPHRFPAYEGESISSRGEEILTFATVWARLLRLAQGMDPQKRKISGGHVEYEQNRWLEAFGLSLNFAGTRDALAESPTNSSSAALAPVSEDGSHLEFIHDAMGNIIAAVLKEMKHWLYREEMLETGLPMPPGGAHGTSDLSQIEALQRSTLHVSASQLGGSSESQSPSAGSKSTIALSCATTVKMTEAQLDLIESALRVEGAQRQYKAGLTADASTKPGVSGAVMGDWLRVPHSPLAGDSLSFHLPLHRALAKTVRSFCGVVVPEVVRNNNPKGWWKLPILDEEEIGDASNIGSKSLQHPLVPIIRPILRSSNCRVVWSAGPECSSQEAQQRRSRSRAVSANIAVAKIIHSVADHPIRCLAAAQQIERHLWARNGSSTAGMALNYSNAPLCRSFKDLDLTLVQLSASGMSAGLGARRVFALLVSRFNMDGYLCDPERRSTTGSWVNPPRLQDPDHAVVLSESFFATLCVLVTELPTPPPISSSDETWLRQSIRRELIHALAAEPRSHSSAISAASCAVGKRDESDGSAGTSAGGGLFREVFARVLKNVGKQKSRGTRATSGPSLFELDESCCDEYDPAFFHLRRSEHQHAMDVIVNLRKQKLNKEKGKGAKDSYCFPIVCPPPKAHPRFLPCRLMLHLAPMDAAIRRSLLFALFAGSWLPPNEPLPKTESDDGMSSSGESDSNGVLVSRGSNGDVPVLTFSRRGFQPGASPSRRGSSFSETDTLPPFSAEVLTASSVSFLEVLQLLTLQVHTLEECASLHRVQPDLDDEAKALSSSLSINSYLRRLVVVPESLKDIWALRPSPEGPLNSTGSGANRGSVLGLLIALYEHRADRGADGSSGHGSDQGDDHGGARALAASGLKWLLRFVHALVDNAPSVATAVKSATTGIPIHKTANASPTGGDASRTIWTIDDEVLQSVRGMLSNLADLWPKPVDESPNKSSSADTKSKERGKAAQQKMLAMMKMKQNAFAAAMGPADSTSEKKPGASDQEEELCIICRCDDADGENNGPLGFLGHVQRSRVSQMRGCIEIPRDSESSSIYQKYRVVGHMGCQVRETEAMDSKPVFCLPRGSIVSVKKVAVSDNYDILSRRVLVKHVSEETGQVVEGWASVQSSQGYVILSPLLSLCYENTRWGNTRPIIRLCGHAAHLKCVEKHTLSLHQRAAGEQPYDGRFAANIDDGEYLCPLCKQLSNILVPRDGCIRDKSSEENEEDTEMKIADAVGEHRTSRLLIEGTTLRSSNLKSISRHGQKALADFGAHLLQAMSVSWERTTGARKKKHRKWHPAIQQWDYVEDDSELEDETSGIKDLLRLLRQQHVAWATIGHSAAAAEASVRGLEEILPFGSFSKTEDPWTSYTKSKNSDPMLLELTRTMTGVSGLLEVLLVEMTKNLNEGKAPNAGYSSIIGRCLADIIEGHGWYTFLQDGSVPNDDKTMVLWSQLTAQMASTPCHVARDGMLSQRHEARSAAAAMWTVGGVGNSTQAVGQPPVPLAINMIVSTITNEQPEIESNWGTLSPFLKSEAASSMSLFRPGITSAYLYTPLLAWDLNSLAGAIFSTVLLNRVEDLPSSAEILQIGQLLVVGRLMQALVTPHGFQTPSGMDTDEEDEEGRWAAGEMGMEGTELLKLLSHCRNKIKSSTLERVCKLLEENQSGAATSIFSNLGRAILPFARSMILMMRAFTLAIEDRKNQSQHSFKESSVEAKALDELLDGSETLTTNDGFYILKAMRGPMPSQLVDESGTWWQQINRWVDSATVYEAHHGSRGSSILPGLSSVTILDDQNITKSAQTTSASTLGSHPSNRGGSSSRHGGNSSDEEDIMIDDNPTMNNGGDGMGFVVDQHLGDSDEELIEDMDMDEAEEIVDFANQALEQGFGGRGHGSGNDAEDSADDPSSSGSEDGDGNDIALIFAGVSQSPLISYQPSLLGVESIGPGRQGSLFDAKAASAVMADLSHLGLVHKKGEPIFSLIRLPKSFVELYGIVNKVKGRDEATLEDSEEIGNSETAICLLTGAVMRSGSTRRPFHRSQRPPGACTIHARKNGSGIGIFFLVQKCTVLLMHNNKSAYSASLYVDEHGEEDPGLRRGRPLFLNDARYRALELLWRQQGIPREVAQIRSTSDRVIRDNWY</sequence>
<feature type="zinc finger region" description="UBR-type" evidence="9">
    <location>
        <begin position="190"/>
        <end position="261"/>
    </location>
</feature>
<evidence type="ECO:0000256" key="8">
    <source>
        <dbReference type="ARBA" id="ARBA00046341"/>
    </source>
</evidence>
<dbReference type="PANTHER" id="PTHR21497">
    <property type="entry name" value="UBIQUITIN LIGASE E3 ALPHA-RELATED"/>
    <property type="match status" value="1"/>
</dbReference>
<dbReference type="FunFam" id="2.10.110.30:FF:000002">
    <property type="entry name" value="Putative e3 ubiquitin-protein ligase ubr3"/>
    <property type="match status" value="1"/>
</dbReference>
<dbReference type="GO" id="GO:0016567">
    <property type="term" value="P:protein ubiquitination"/>
    <property type="evidence" value="ECO:0007669"/>
    <property type="project" value="UniProtKB-UniRule"/>
</dbReference>
<evidence type="ECO:0000313" key="14">
    <source>
        <dbReference type="Proteomes" id="UP001295423"/>
    </source>
</evidence>
<feature type="domain" description="UBR-type" evidence="12">
    <location>
        <begin position="190"/>
        <end position="261"/>
    </location>
</feature>
<evidence type="ECO:0000313" key="13">
    <source>
        <dbReference type="EMBL" id="CAJ1942970.1"/>
    </source>
</evidence>
<name>A0AAD2FIY3_9STRA</name>
<gene>
    <name evidence="13" type="ORF">CYCCA115_LOCUS8212</name>
</gene>
<comment type="similarity">
    <text evidence="8 10">Belongs to the E3 ubiquitin-protein ligase UBR1-like family.</text>
</comment>
<comment type="function">
    <text evidence="10">Ubiquitin ligase protein which is a component of the N-end rule pathway. Recognizes and binds to proteins bearing specific N-terminal residues that are destabilizing according to the N-end rule, leading to their ubiquitination and subsequent degradation.</text>
</comment>
<evidence type="ECO:0000256" key="9">
    <source>
        <dbReference type="PROSITE-ProRule" id="PRU00508"/>
    </source>
</evidence>
<dbReference type="GO" id="GO:0071596">
    <property type="term" value="P:ubiquitin-dependent protein catabolic process via the N-end rule pathway"/>
    <property type="evidence" value="ECO:0007669"/>
    <property type="project" value="UniProtKB-UniRule"/>
</dbReference>
<evidence type="ECO:0000256" key="10">
    <source>
        <dbReference type="RuleBase" id="RU366018"/>
    </source>
</evidence>
<dbReference type="Pfam" id="PF02207">
    <property type="entry name" value="zf-UBR"/>
    <property type="match status" value="1"/>
</dbReference>
<comment type="pathway">
    <text evidence="2 10">Protein modification; protein ubiquitination.</text>
</comment>
<comment type="catalytic activity">
    <reaction evidence="1 10">
        <text>S-ubiquitinyl-[E2 ubiquitin-conjugating enzyme]-L-cysteine + [acceptor protein]-L-lysine = [E2 ubiquitin-conjugating enzyme]-L-cysteine + N(6)-ubiquitinyl-[acceptor protein]-L-lysine.</text>
        <dbReference type="EC" id="2.3.2.27"/>
    </reaction>
</comment>